<dbReference type="STRING" id="1423740.FC36_GL001113"/>
<proteinExistence type="predicted"/>
<evidence type="ECO:0000313" key="1">
    <source>
        <dbReference type="EMBL" id="KRL78227.1"/>
    </source>
</evidence>
<evidence type="ECO:0000313" key="2">
    <source>
        <dbReference type="Proteomes" id="UP000051048"/>
    </source>
</evidence>
<name>A0A0R1THM7_9LACO</name>
<organism evidence="1 2">
    <name type="scientific">Ligilactobacillus equi DSM 15833 = JCM 10991</name>
    <dbReference type="NCBI Taxonomy" id="1423740"/>
    <lineage>
        <taxon>Bacteria</taxon>
        <taxon>Bacillati</taxon>
        <taxon>Bacillota</taxon>
        <taxon>Bacilli</taxon>
        <taxon>Lactobacillales</taxon>
        <taxon>Lactobacillaceae</taxon>
        <taxon>Ligilactobacillus</taxon>
    </lineage>
</organism>
<dbReference type="PATRIC" id="fig|1423740.3.peg.1197"/>
<accession>A0A0R1THM7</accession>
<protein>
    <submittedName>
        <fullName evidence="1">Uncharacterized protein</fullName>
    </submittedName>
</protein>
<comment type="caution">
    <text evidence="1">The sequence shown here is derived from an EMBL/GenBank/DDBJ whole genome shotgun (WGS) entry which is preliminary data.</text>
</comment>
<dbReference type="AlphaFoldDB" id="A0A0R1THM7"/>
<sequence>MEIKKEYTLEEISKWLSEINYPKKVRTLREWFKDIQPSNGISRPSKYDYDTVISIIKEKINNNKSKKETLKEMIKKDEDEIFNSLKRQEEEGYIYPGEAIDLFYQNDISNWEEDAYKKAEEYAEKKQQNIINTLIIKLLIRELGYSLQEEKIHNDLVNSYLYGMTYRKFDSNEYVDPRIPIMKKSQIDIHKLDIDTYFTKTKNR</sequence>
<reference evidence="1 2" key="1">
    <citation type="journal article" date="2015" name="Genome Announc.">
        <title>Expanding the biotechnology potential of lactobacilli through comparative genomics of 213 strains and associated genera.</title>
        <authorList>
            <person name="Sun Z."/>
            <person name="Harris H.M."/>
            <person name="McCann A."/>
            <person name="Guo C."/>
            <person name="Argimon S."/>
            <person name="Zhang W."/>
            <person name="Yang X."/>
            <person name="Jeffery I.B."/>
            <person name="Cooney J.C."/>
            <person name="Kagawa T.F."/>
            <person name="Liu W."/>
            <person name="Song Y."/>
            <person name="Salvetti E."/>
            <person name="Wrobel A."/>
            <person name="Rasinkangas P."/>
            <person name="Parkhill J."/>
            <person name="Rea M.C."/>
            <person name="O'Sullivan O."/>
            <person name="Ritari J."/>
            <person name="Douillard F.P."/>
            <person name="Paul Ross R."/>
            <person name="Yang R."/>
            <person name="Briner A.E."/>
            <person name="Felis G.E."/>
            <person name="de Vos W.M."/>
            <person name="Barrangou R."/>
            <person name="Klaenhammer T.R."/>
            <person name="Caufield P.W."/>
            <person name="Cui Y."/>
            <person name="Zhang H."/>
            <person name="O'Toole P.W."/>
        </authorList>
    </citation>
    <scope>NUCLEOTIDE SEQUENCE [LARGE SCALE GENOMIC DNA]</scope>
    <source>
        <strain evidence="1 2">DSM 15833</strain>
    </source>
</reference>
<gene>
    <name evidence="1" type="ORF">FC36_GL001113</name>
</gene>
<dbReference type="RefSeq" id="WP_056986833.1">
    <property type="nucleotide sequence ID" value="NZ_AZFH01000155.1"/>
</dbReference>
<dbReference type="EMBL" id="AZFH01000155">
    <property type="protein sequence ID" value="KRL78227.1"/>
    <property type="molecule type" value="Genomic_DNA"/>
</dbReference>
<dbReference type="Proteomes" id="UP000051048">
    <property type="component" value="Unassembled WGS sequence"/>
</dbReference>